<dbReference type="PANTHER" id="PTHR12993">
    <property type="entry name" value="N-ACETYLGLUCOSAMINYL-PHOSPHATIDYLINOSITOL DE-N-ACETYLASE-RELATED"/>
    <property type="match status" value="1"/>
</dbReference>
<dbReference type="RefSeq" id="WP_077350788.1">
    <property type="nucleotide sequence ID" value="NZ_CP019607.1"/>
</dbReference>
<dbReference type="KEGG" id="tfa:BW733_12215"/>
<evidence type="ECO:0000313" key="3">
    <source>
        <dbReference type="Proteomes" id="UP000188235"/>
    </source>
</evidence>
<keyword evidence="1" id="KW-0862">Zinc</keyword>
<dbReference type="GO" id="GO:0016137">
    <property type="term" value="P:glycoside metabolic process"/>
    <property type="evidence" value="ECO:0007669"/>
    <property type="project" value="UniProtKB-ARBA"/>
</dbReference>
<dbReference type="Pfam" id="PF02585">
    <property type="entry name" value="PIG-L"/>
    <property type="match status" value="1"/>
</dbReference>
<evidence type="ECO:0000313" key="2">
    <source>
        <dbReference type="EMBL" id="AQP51462.1"/>
    </source>
</evidence>
<dbReference type="InterPro" id="IPR003737">
    <property type="entry name" value="GlcNAc_PI_deacetylase-related"/>
</dbReference>
<dbReference type="EMBL" id="CP019607">
    <property type="protein sequence ID" value="AQP51462.1"/>
    <property type="molecule type" value="Genomic_DNA"/>
</dbReference>
<protein>
    <recommendedName>
        <fullName evidence="4">PIG-L family deacetylase</fullName>
    </recommendedName>
</protein>
<organism evidence="2 3">
    <name type="scientific">Tessaracoccus flavescens</name>
    <dbReference type="NCBI Taxonomy" id="399497"/>
    <lineage>
        <taxon>Bacteria</taxon>
        <taxon>Bacillati</taxon>
        <taxon>Actinomycetota</taxon>
        <taxon>Actinomycetes</taxon>
        <taxon>Propionibacteriales</taxon>
        <taxon>Propionibacteriaceae</taxon>
        <taxon>Tessaracoccus</taxon>
    </lineage>
</organism>
<dbReference type="STRING" id="399497.BW733_12215"/>
<dbReference type="PANTHER" id="PTHR12993:SF28">
    <property type="entry name" value="LMBE FAMILY PROTEIN"/>
    <property type="match status" value="1"/>
</dbReference>
<name>A0A1Q2CZI1_9ACTN</name>
<dbReference type="InterPro" id="IPR024078">
    <property type="entry name" value="LmbE-like_dom_sf"/>
</dbReference>
<gene>
    <name evidence="2" type="ORF">BW733_12215</name>
</gene>
<dbReference type="GO" id="GO:0016811">
    <property type="term" value="F:hydrolase activity, acting on carbon-nitrogen (but not peptide) bonds, in linear amides"/>
    <property type="evidence" value="ECO:0007669"/>
    <property type="project" value="TreeGrafter"/>
</dbReference>
<proteinExistence type="predicted"/>
<dbReference type="AlphaFoldDB" id="A0A1Q2CZI1"/>
<accession>A0A1Q2CZI1</accession>
<evidence type="ECO:0008006" key="4">
    <source>
        <dbReference type="Google" id="ProtNLM"/>
    </source>
</evidence>
<keyword evidence="3" id="KW-1185">Reference proteome</keyword>
<dbReference type="Gene3D" id="3.40.50.10320">
    <property type="entry name" value="LmbE-like"/>
    <property type="match status" value="1"/>
</dbReference>
<evidence type="ECO:0000256" key="1">
    <source>
        <dbReference type="ARBA" id="ARBA00022833"/>
    </source>
</evidence>
<dbReference type="SUPFAM" id="SSF102588">
    <property type="entry name" value="LmbE-like"/>
    <property type="match status" value="1"/>
</dbReference>
<reference evidence="2 3" key="1">
    <citation type="journal article" date="2008" name="Int. J. Syst. Evol. Microbiol.">
        <title>Tessaracoccus flavescens sp. nov., isolated from marine sediment.</title>
        <authorList>
            <person name="Lee D.W."/>
            <person name="Lee S.D."/>
        </authorList>
    </citation>
    <scope>NUCLEOTIDE SEQUENCE [LARGE SCALE GENOMIC DNA]</scope>
    <source>
        <strain evidence="2 3">SST-39T</strain>
    </source>
</reference>
<dbReference type="Proteomes" id="UP000188235">
    <property type="component" value="Chromosome"/>
</dbReference>
<sequence length="218" mass="23902">MTMAFPTDWQRALIIVAHPDDPEYGLAPAVSKWTRQGKHVTYVLATSGEAGIEGMPPDEAGPLREQEQIRAGLQVGVKDIEFLGLPDSRLAEHPEELREAIAAAVRRHPAELVISLYRGPEWGPGLPNQADHIAVGDAVADIVTNAWLFENGPEPTHHVDVSDEDVQAAINSLAEHEVYLSVLDPKTPVMSQARAQVYRSIARDGHDIRVGLRLINRP</sequence>